<dbReference type="InterPro" id="IPR039523">
    <property type="entry name" value="RimK-rel_E_lig_ATP-grasp"/>
</dbReference>
<dbReference type="InterPro" id="IPR012548">
    <property type="entry name" value="MATCAP"/>
</dbReference>
<dbReference type="GO" id="GO:0008237">
    <property type="term" value="F:metallopeptidase activity"/>
    <property type="evidence" value="ECO:0007669"/>
    <property type="project" value="UniProtKB-KW"/>
</dbReference>
<gene>
    <name evidence="6" type="ORF">ACD_80C00174G0007</name>
</gene>
<evidence type="ECO:0000256" key="1">
    <source>
        <dbReference type="ARBA" id="ARBA00001947"/>
    </source>
</evidence>
<comment type="cofactor">
    <cofactor evidence="1">
        <name>Zn(2+)</name>
        <dbReference type="ChEBI" id="CHEBI:29105"/>
    </cofactor>
</comment>
<dbReference type="Pfam" id="PF08014">
    <property type="entry name" value="MATCAP"/>
    <property type="match status" value="1"/>
</dbReference>
<dbReference type="GO" id="GO:0016874">
    <property type="term" value="F:ligase activity"/>
    <property type="evidence" value="ECO:0007669"/>
    <property type="project" value="UniProtKB-KW"/>
</dbReference>
<keyword evidence="4" id="KW-0482">Metalloprotease</keyword>
<dbReference type="Gene3D" id="3.30.470.20">
    <property type="entry name" value="ATP-grasp fold, B domain"/>
    <property type="match status" value="1"/>
</dbReference>
<evidence type="ECO:0000256" key="4">
    <source>
        <dbReference type="ARBA" id="ARBA00023049"/>
    </source>
</evidence>
<dbReference type="PANTHER" id="PTHR31817:SF0">
    <property type="entry name" value="CHROMOSOME UNDETERMINED SCAFFOLD_67, WHOLE GENOME SHOTGUN SEQUENCE"/>
    <property type="match status" value="1"/>
</dbReference>
<evidence type="ECO:0000256" key="2">
    <source>
        <dbReference type="ARBA" id="ARBA00022670"/>
    </source>
</evidence>
<evidence type="ECO:0000259" key="5">
    <source>
        <dbReference type="Pfam" id="PF14397"/>
    </source>
</evidence>
<keyword evidence="2" id="KW-0645">Protease</keyword>
<dbReference type="GO" id="GO:0006508">
    <property type="term" value="P:proteolysis"/>
    <property type="evidence" value="ECO:0007669"/>
    <property type="project" value="UniProtKB-KW"/>
</dbReference>
<dbReference type="Pfam" id="PF14397">
    <property type="entry name" value="ATPgrasp_ST"/>
    <property type="match status" value="1"/>
</dbReference>
<keyword evidence="6" id="KW-0436">Ligase</keyword>
<reference evidence="6" key="1">
    <citation type="journal article" date="2012" name="Science">
        <title>Fermentation, hydrogen, and sulfur metabolism in multiple uncultivated bacterial phyla.</title>
        <authorList>
            <person name="Wrighton K.C."/>
            <person name="Thomas B.C."/>
            <person name="Sharon I."/>
            <person name="Miller C.S."/>
            <person name="Castelle C.J."/>
            <person name="VerBerkmoes N.C."/>
            <person name="Wilkins M.J."/>
            <person name="Hettich R.L."/>
            <person name="Lipton M.S."/>
            <person name="Williams K.H."/>
            <person name="Long P.E."/>
            <person name="Banfield J.F."/>
        </authorList>
    </citation>
    <scope>NUCLEOTIDE SEQUENCE [LARGE SCALE GENOMIC DNA]</scope>
</reference>
<dbReference type="EMBL" id="AMFJ01036181">
    <property type="protein sequence ID" value="EKD24657.1"/>
    <property type="molecule type" value="Genomic_DNA"/>
</dbReference>
<evidence type="ECO:0000256" key="3">
    <source>
        <dbReference type="ARBA" id="ARBA00022801"/>
    </source>
</evidence>
<dbReference type="AlphaFoldDB" id="K1XHX2"/>
<comment type="caution">
    <text evidence="6">The sequence shown here is derived from an EMBL/GenBank/DDBJ whole genome shotgun (WGS) entry which is preliminary data.</text>
</comment>
<sequence length="819" mass="96976">MLNFGILGNNARNLLYIKKFNDKKGIRLANNKLQTKDFLVERGIPFAKTYGVISDRKELYEFDFSYLPKKNFVVKPNQWSKWQWVYIVKYIAEELPEWNIEIVPPKNRFQRLWDQIRKIFFQEFEDKHNHHHGKYQIGDELLTDQEFRRRLLDILDGKHSMTLGWDKIIVEEKLIPGELFKEFCEFGLADIRVIAFNLVPVATMIRVPTKDSGGKANLAQWGLWFGIEVGSGKITSLLWKNKIYKFKFPKRFAHFQNRKLPYRNDILFLSSKVQYFVNLWYLALDRVITNEWPKLLEINARAGLEVQKVSDTRLKNVLHKIADLKIVDPEKWVEIAKSLFTPEKSDLLRNKLLYLSQYAKFIIKEKEEEEKIDIIVEVDLNKSGNYMSQNLFDKIKENKRERYLDLYENEITLKKAKFSSMESLVENKVILGNKTASNYLIKPVHKTLAKIEVINPQSIDPSETTELHTIDQKVDKLAKRLNLSARLRPLNYFGELDKFITLHGKYNPIFKYKWPEEQKLLQTREEIAKLTAQLHILKSPFAQIFLKKLEELELRRNLILAYSQQDFDTISLYNKKLFGEFDDGLLKIAKSKVLDRQEFGIKKGVLGKSLKLSEIEKIIEKYLIEKKIYGVDIVFSYDTLSRISLIMGKQIKISISKSAVFKEESLRATLAHEVDTHLVRYLNGIKSWRKILQSWSGFYGFDEEWLAIWNSNTVLPDDYEKISLYKKYVVTHELQKFSFSKAAEYIRFIYPERSLEWIFKTIIRSKRGIIHTENIWSWYLKDKIYLDGFTKIDQWIQAGNTPEKMYKWKMKIEDLIYII</sequence>
<keyword evidence="3" id="KW-0378">Hydrolase</keyword>
<name>K1XHX2_9BACT</name>
<dbReference type="PANTHER" id="PTHR31817">
    <property type="match status" value="1"/>
</dbReference>
<evidence type="ECO:0000313" key="6">
    <source>
        <dbReference type="EMBL" id="EKD24657.1"/>
    </source>
</evidence>
<proteinExistence type="predicted"/>
<dbReference type="SUPFAM" id="SSF56059">
    <property type="entry name" value="Glutathione synthetase ATP-binding domain-like"/>
    <property type="match status" value="1"/>
</dbReference>
<feature type="domain" description="Alpha-L-glutamate ligase-related protein ATP-grasp" evidence="5">
    <location>
        <begin position="135"/>
        <end position="321"/>
    </location>
</feature>
<protein>
    <submittedName>
        <fullName evidence="6">Alpha-L-glutamate ligase-like protein</fullName>
    </submittedName>
</protein>
<accession>K1XHX2</accession>
<organism evidence="6">
    <name type="scientific">uncultured bacterium</name>
    <name type="common">gcode 4</name>
    <dbReference type="NCBI Taxonomy" id="1234023"/>
    <lineage>
        <taxon>Bacteria</taxon>
        <taxon>environmental samples</taxon>
    </lineage>
</organism>